<keyword evidence="2 8" id="KW-0732">Signal</keyword>
<name>A0A364KTQ7_TALAM</name>
<keyword evidence="3 7" id="KW-1133">Transmembrane helix</keyword>
<dbReference type="Pfam" id="PF00226">
    <property type="entry name" value="DnaJ"/>
    <property type="match status" value="1"/>
</dbReference>
<dbReference type="PRINTS" id="PR00625">
    <property type="entry name" value="JDOMAIN"/>
</dbReference>
<dbReference type="RefSeq" id="XP_040731448.1">
    <property type="nucleotide sequence ID" value="XM_040875145.1"/>
</dbReference>
<comment type="subcellular location">
    <subcellularLocation>
        <location evidence="5">Endomembrane system</location>
        <topology evidence="5">Single-pass membrane protein</topology>
    </subcellularLocation>
</comment>
<dbReference type="GeneID" id="63792160"/>
<dbReference type="Gene3D" id="1.10.287.110">
    <property type="entry name" value="DnaJ domain"/>
    <property type="match status" value="1"/>
</dbReference>
<feature type="compositionally biased region" description="Low complexity" evidence="6">
    <location>
        <begin position="265"/>
        <end position="276"/>
    </location>
</feature>
<sequence length="410" mass="45513">MRHTAFQFLVVAILFVFVAAWTKEDHEIFQIRDEILAKEGANVTFYDFLGVSPNANQDDINKAYRKKSKQLHPDKVRRSFVANSSRGDGKQKGKKPGVHVSKGPSERQIANAVKEATERSARLNTVANILRGPSRERYDHFMKYGFPTWKGTGYYYSRFRPGLGSVLLGLFVAFGGFGHYIALVLSYRRQREFMERYIRHARKAAWGDDRALGGIPGLDATATAAPAAAPQAEVEESPAAMALNRRQKRMMERENRKESKKGNKSSGPSDSAPGSGTATPVSENVAGASGTKKRVYAENGKVLVVDSIGNVFLEEETEEGEKQEFLLDLDEIPRPAIRDTFVFRLPRWVYHKVLGKKDLEELGEAVEGLDNVDANEQDIIADTEVTKSTSSKGSAATAATRKRGKRGQKK</sequence>
<comment type="caution">
    <text evidence="10">The sequence shown here is derived from an EMBL/GenBank/DDBJ whole genome shotgun (WGS) entry which is preliminary data.</text>
</comment>
<dbReference type="InterPro" id="IPR036869">
    <property type="entry name" value="J_dom_sf"/>
</dbReference>
<feature type="region of interest" description="Disordered" evidence="6">
    <location>
        <begin position="245"/>
        <end position="289"/>
    </location>
</feature>
<dbReference type="PROSITE" id="PS50076">
    <property type="entry name" value="DNAJ_2"/>
    <property type="match status" value="1"/>
</dbReference>
<feature type="chain" id="PRO_5016636918" description="J domain-containing protein" evidence="8">
    <location>
        <begin position="21"/>
        <end position="410"/>
    </location>
</feature>
<evidence type="ECO:0000313" key="10">
    <source>
        <dbReference type="EMBL" id="RAO66932.1"/>
    </source>
</evidence>
<evidence type="ECO:0000256" key="3">
    <source>
        <dbReference type="ARBA" id="ARBA00022989"/>
    </source>
</evidence>
<dbReference type="SMART" id="SM00271">
    <property type="entry name" value="DnaJ"/>
    <property type="match status" value="1"/>
</dbReference>
<feature type="compositionally biased region" description="Basic and acidic residues" evidence="6">
    <location>
        <begin position="249"/>
        <end position="261"/>
    </location>
</feature>
<keyword evidence="11" id="KW-1185">Reference proteome</keyword>
<protein>
    <recommendedName>
        <fullName evidence="9">J domain-containing protein</fullName>
    </recommendedName>
</protein>
<dbReference type="STRING" id="1196081.A0A364KTQ7"/>
<proteinExistence type="predicted"/>
<dbReference type="EMBL" id="MIKG01000004">
    <property type="protein sequence ID" value="RAO66932.1"/>
    <property type="molecule type" value="Genomic_DNA"/>
</dbReference>
<keyword evidence="1 7" id="KW-0812">Transmembrane</keyword>
<dbReference type="PANTHER" id="PTHR44653">
    <property type="entry name" value="DNAJ HOMOLOG SUBFAMILY C MEMBER 1"/>
    <property type="match status" value="1"/>
</dbReference>
<evidence type="ECO:0000256" key="7">
    <source>
        <dbReference type="SAM" id="Phobius"/>
    </source>
</evidence>
<organism evidence="10 11">
    <name type="scientific">Talaromyces amestolkiae</name>
    <dbReference type="NCBI Taxonomy" id="1196081"/>
    <lineage>
        <taxon>Eukaryota</taxon>
        <taxon>Fungi</taxon>
        <taxon>Dikarya</taxon>
        <taxon>Ascomycota</taxon>
        <taxon>Pezizomycotina</taxon>
        <taxon>Eurotiomycetes</taxon>
        <taxon>Eurotiomycetidae</taxon>
        <taxon>Eurotiales</taxon>
        <taxon>Trichocomaceae</taxon>
        <taxon>Talaromyces</taxon>
        <taxon>Talaromyces sect. Talaromyces</taxon>
    </lineage>
</organism>
<evidence type="ECO:0000256" key="5">
    <source>
        <dbReference type="ARBA" id="ARBA00037847"/>
    </source>
</evidence>
<feature type="region of interest" description="Disordered" evidence="6">
    <location>
        <begin position="382"/>
        <end position="410"/>
    </location>
</feature>
<feature type="signal peptide" evidence="8">
    <location>
        <begin position="1"/>
        <end position="20"/>
    </location>
</feature>
<dbReference type="InterPro" id="IPR052606">
    <property type="entry name" value="DnaJ_domain_protein"/>
</dbReference>
<evidence type="ECO:0000256" key="1">
    <source>
        <dbReference type="ARBA" id="ARBA00022692"/>
    </source>
</evidence>
<feature type="domain" description="J" evidence="9">
    <location>
        <begin position="44"/>
        <end position="142"/>
    </location>
</feature>
<accession>A0A364KTQ7</accession>
<feature type="compositionally biased region" description="Low complexity" evidence="6">
    <location>
        <begin position="386"/>
        <end position="399"/>
    </location>
</feature>
<evidence type="ECO:0000313" key="11">
    <source>
        <dbReference type="Proteomes" id="UP000249363"/>
    </source>
</evidence>
<evidence type="ECO:0000256" key="8">
    <source>
        <dbReference type="SAM" id="SignalP"/>
    </source>
</evidence>
<feature type="region of interest" description="Disordered" evidence="6">
    <location>
        <begin position="65"/>
        <end position="106"/>
    </location>
</feature>
<gene>
    <name evidence="10" type="ORF">BHQ10_002944</name>
</gene>
<evidence type="ECO:0000256" key="6">
    <source>
        <dbReference type="SAM" id="MobiDB-lite"/>
    </source>
</evidence>
<dbReference type="SUPFAM" id="SSF46565">
    <property type="entry name" value="Chaperone J-domain"/>
    <property type="match status" value="1"/>
</dbReference>
<feature type="transmembrane region" description="Helical" evidence="7">
    <location>
        <begin position="166"/>
        <end position="187"/>
    </location>
</feature>
<dbReference type="GO" id="GO:0012505">
    <property type="term" value="C:endomembrane system"/>
    <property type="evidence" value="ECO:0007669"/>
    <property type="project" value="UniProtKB-SubCell"/>
</dbReference>
<reference evidence="10 11" key="1">
    <citation type="journal article" date="2017" name="Biotechnol. Biofuels">
        <title>Differential beta-glucosidase expression as a function of carbon source availability in Talaromyces amestolkiae: a genomic and proteomic approach.</title>
        <authorList>
            <person name="de Eugenio L.I."/>
            <person name="Mendez-Liter J.A."/>
            <person name="Nieto-Dominguez M."/>
            <person name="Alonso L."/>
            <person name="Gil-Munoz J."/>
            <person name="Barriuso J."/>
            <person name="Prieto A."/>
            <person name="Martinez M.J."/>
        </authorList>
    </citation>
    <scope>NUCLEOTIDE SEQUENCE [LARGE SCALE GENOMIC DNA]</scope>
    <source>
        <strain evidence="10 11">CIB</strain>
    </source>
</reference>
<evidence type="ECO:0000259" key="9">
    <source>
        <dbReference type="PROSITE" id="PS50076"/>
    </source>
</evidence>
<evidence type="ECO:0000256" key="2">
    <source>
        <dbReference type="ARBA" id="ARBA00022729"/>
    </source>
</evidence>
<feature type="compositionally biased region" description="Basic residues" evidence="6">
    <location>
        <begin position="400"/>
        <end position="410"/>
    </location>
</feature>
<dbReference type="OrthoDB" id="413400at2759"/>
<dbReference type="CDD" id="cd06257">
    <property type="entry name" value="DnaJ"/>
    <property type="match status" value="1"/>
</dbReference>
<dbReference type="Proteomes" id="UP000249363">
    <property type="component" value="Unassembled WGS sequence"/>
</dbReference>
<dbReference type="PANTHER" id="PTHR44653:SF2">
    <property type="entry name" value="DNAJ HOMOLOG SUBFAMILY C MEMBER 1"/>
    <property type="match status" value="1"/>
</dbReference>
<dbReference type="AlphaFoldDB" id="A0A364KTQ7"/>
<dbReference type="InterPro" id="IPR001623">
    <property type="entry name" value="DnaJ_domain"/>
</dbReference>
<keyword evidence="4 7" id="KW-0472">Membrane</keyword>
<evidence type="ECO:0000256" key="4">
    <source>
        <dbReference type="ARBA" id="ARBA00023136"/>
    </source>
</evidence>